<feature type="transmembrane region" description="Helical" evidence="1">
    <location>
        <begin position="119"/>
        <end position="140"/>
    </location>
</feature>
<keyword evidence="1" id="KW-0812">Transmembrane</keyword>
<dbReference type="EMBL" id="CP053835">
    <property type="protein sequence ID" value="QKF77791.1"/>
    <property type="molecule type" value="Genomic_DNA"/>
</dbReference>
<feature type="transmembrane region" description="Helical" evidence="1">
    <location>
        <begin position="61"/>
        <end position="82"/>
    </location>
</feature>
<keyword evidence="1" id="KW-0472">Membrane</keyword>
<dbReference type="Proteomes" id="UP000503313">
    <property type="component" value="Chromosome"/>
</dbReference>
<dbReference type="KEGG" id="adz:ADFLV_1773"/>
<proteinExistence type="predicted"/>
<evidence type="ECO:0000313" key="3">
    <source>
        <dbReference type="Proteomes" id="UP000503313"/>
    </source>
</evidence>
<evidence type="ECO:0000256" key="1">
    <source>
        <dbReference type="SAM" id="Phobius"/>
    </source>
</evidence>
<reference evidence="2 3" key="1">
    <citation type="submission" date="2020-05" db="EMBL/GenBank/DDBJ databases">
        <title>Complete genome sequencing of Campylobacter and Arcobacter type strains.</title>
        <authorList>
            <person name="Miller W.G."/>
            <person name="Yee E."/>
        </authorList>
    </citation>
    <scope>NUCLEOTIDE SEQUENCE [LARGE SCALE GENOMIC DNA]</scope>
    <source>
        <strain evidence="2 3">LMG 25694</strain>
    </source>
</reference>
<feature type="transmembrane region" description="Helical" evidence="1">
    <location>
        <begin position="6"/>
        <end position="27"/>
    </location>
</feature>
<feature type="transmembrane region" description="Helical" evidence="1">
    <location>
        <begin position="34"/>
        <end position="55"/>
    </location>
</feature>
<dbReference type="AlphaFoldDB" id="A0AAE7BH28"/>
<keyword evidence="1" id="KW-1133">Transmembrane helix</keyword>
<organism evidence="2 3">
    <name type="scientific">Arcobacter defluvii</name>
    <dbReference type="NCBI Taxonomy" id="873191"/>
    <lineage>
        <taxon>Bacteria</taxon>
        <taxon>Pseudomonadati</taxon>
        <taxon>Campylobacterota</taxon>
        <taxon>Epsilonproteobacteria</taxon>
        <taxon>Campylobacterales</taxon>
        <taxon>Arcobacteraceae</taxon>
        <taxon>Arcobacter</taxon>
    </lineage>
</organism>
<feature type="transmembrane region" description="Helical" evidence="1">
    <location>
        <begin position="94"/>
        <end position="113"/>
    </location>
</feature>
<keyword evidence="3" id="KW-1185">Reference proteome</keyword>
<gene>
    <name evidence="2" type="ORF">ADFLV_1773</name>
</gene>
<feature type="transmembrane region" description="Helical" evidence="1">
    <location>
        <begin position="187"/>
        <end position="209"/>
    </location>
</feature>
<sequence>MLNIKIIFLINTFLLFIFSVFFIIYFLKNPHNKIIKFITYFVSSYFLGFVLFIFRNQISDFFSIVIANTLFATGSLNLYLATRAIVNLKSKWEFRYCLPVFIIFMGHYIFTYIDFNIHMRVIIFNLFAMVYTFFSFLFFWKNSSIKYRIFDKISSIIFLIGSIMFFILSLYSYSINISAYYFSNTDFFLILPNLYILALNLWIISLIAYRIKN</sequence>
<name>A0AAE7BH28_9BACT</name>
<evidence type="ECO:0000313" key="2">
    <source>
        <dbReference type="EMBL" id="QKF77791.1"/>
    </source>
</evidence>
<feature type="transmembrane region" description="Helical" evidence="1">
    <location>
        <begin position="152"/>
        <end position="175"/>
    </location>
</feature>
<protein>
    <submittedName>
        <fullName evidence="2">Membrane protein</fullName>
    </submittedName>
</protein>
<accession>A0AAE7BH28</accession>